<proteinExistence type="predicted"/>
<accession>A0A521FKR8</accession>
<sequence>MRGPKQLGPYADRALDCKGALEEAVLEIADQAATAGWMRDEIWSALGSLAANILQADVEAEKTDQQIEQAIRDRLRKN</sequence>
<gene>
    <name evidence="1" type="ORF">SAMN06265221_12416</name>
</gene>
<dbReference type="EMBL" id="FXTK01000024">
    <property type="protein sequence ID" value="SMO96210.1"/>
    <property type="molecule type" value="Genomic_DNA"/>
</dbReference>
<dbReference type="RefSeq" id="WP_142664642.1">
    <property type="nucleotide sequence ID" value="NZ_FXTK01000024.1"/>
</dbReference>
<keyword evidence="2" id="KW-1185">Reference proteome</keyword>
<reference evidence="1 2" key="1">
    <citation type="submission" date="2017-05" db="EMBL/GenBank/DDBJ databases">
        <authorList>
            <person name="Varghese N."/>
            <person name="Submissions S."/>
        </authorList>
    </citation>
    <scope>NUCLEOTIDE SEQUENCE [LARGE SCALE GENOMIC DNA]</scope>
    <source>
        <strain evidence="1 2">DSM 100094</strain>
    </source>
</reference>
<organism evidence="1 2">
    <name type="scientific">Paracoccus laeviglucosivorans</name>
    <dbReference type="NCBI Taxonomy" id="1197861"/>
    <lineage>
        <taxon>Bacteria</taxon>
        <taxon>Pseudomonadati</taxon>
        <taxon>Pseudomonadota</taxon>
        <taxon>Alphaproteobacteria</taxon>
        <taxon>Rhodobacterales</taxon>
        <taxon>Paracoccaceae</taxon>
        <taxon>Paracoccus</taxon>
    </lineage>
</organism>
<protein>
    <submittedName>
        <fullName evidence="1">Uncharacterized protein</fullName>
    </submittedName>
</protein>
<dbReference type="Proteomes" id="UP000319014">
    <property type="component" value="Unassembled WGS sequence"/>
</dbReference>
<dbReference type="AlphaFoldDB" id="A0A521FKR8"/>
<name>A0A521FKR8_9RHOB</name>
<dbReference type="OrthoDB" id="7774794at2"/>
<evidence type="ECO:0000313" key="1">
    <source>
        <dbReference type="EMBL" id="SMO96210.1"/>
    </source>
</evidence>
<evidence type="ECO:0000313" key="2">
    <source>
        <dbReference type="Proteomes" id="UP000319014"/>
    </source>
</evidence>